<dbReference type="Pfam" id="PF19266">
    <property type="entry name" value="CIS_tube"/>
    <property type="match status" value="1"/>
</dbReference>
<name>A0ABW5LEF6_9FLAO</name>
<dbReference type="Proteomes" id="UP001597319">
    <property type="component" value="Unassembled WGS sequence"/>
</dbReference>
<feature type="domain" description="Contractile injection system tube protein N-terminal" evidence="1">
    <location>
        <begin position="9"/>
        <end position="172"/>
    </location>
</feature>
<proteinExistence type="predicted"/>
<keyword evidence="3" id="KW-1185">Reference proteome</keyword>
<protein>
    <recommendedName>
        <fullName evidence="1">Contractile injection system tube protein N-terminal domain-containing protein</fullName>
    </recommendedName>
</protein>
<reference evidence="3" key="1">
    <citation type="journal article" date="2019" name="Int. J. Syst. Evol. Microbiol.">
        <title>The Global Catalogue of Microorganisms (GCM) 10K type strain sequencing project: providing services to taxonomists for standard genome sequencing and annotation.</title>
        <authorList>
            <consortium name="The Broad Institute Genomics Platform"/>
            <consortium name="The Broad Institute Genome Sequencing Center for Infectious Disease"/>
            <person name="Wu L."/>
            <person name="Ma J."/>
        </authorList>
    </citation>
    <scope>NUCLEOTIDE SEQUENCE [LARGE SCALE GENOMIC DNA]</scope>
    <source>
        <strain evidence="3">KCTC 52274</strain>
    </source>
</reference>
<dbReference type="EMBL" id="JBHULE010000019">
    <property type="protein sequence ID" value="MFD2563165.1"/>
    <property type="molecule type" value="Genomic_DNA"/>
</dbReference>
<evidence type="ECO:0000313" key="3">
    <source>
        <dbReference type="Proteomes" id="UP001597319"/>
    </source>
</evidence>
<evidence type="ECO:0000259" key="1">
    <source>
        <dbReference type="Pfam" id="PF19266"/>
    </source>
</evidence>
<accession>A0ABW5LEF6</accession>
<gene>
    <name evidence="2" type="ORF">ACFSR1_10855</name>
</gene>
<sequence>MAFDSFTILEKLTIQSFSDAERKKPITLKKKDSIFEAMFNPESYSLSYHNRYSRKQGINTTGSQSKYGFSKPEKLSFKLILDGNKVDTHFGIRNIFSRNDVSKKVQKFLELTTEMNGSIHEPPYLKLSWGDLLFSCRLQSVNINYIQFSGSGIPLRAELDTEFFGDLETVKRLKKENKSSPDLTHYRVVGTHDQLPLMCQAIYGSAEYYPWVAKVNNLNDFRNLTPGQRIYFPPIEK</sequence>
<evidence type="ECO:0000313" key="2">
    <source>
        <dbReference type="EMBL" id="MFD2563165.1"/>
    </source>
</evidence>
<dbReference type="RefSeq" id="WP_378292366.1">
    <property type="nucleotide sequence ID" value="NZ_JBHULE010000019.1"/>
</dbReference>
<organism evidence="2 3">
    <name type="scientific">Aquimarina rubra</name>
    <dbReference type="NCBI Taxonomy" id="1920033"/>
    <lineage>
        <taxon>Bacteria</taxon>
        <taxon>Pseudomonadati</taxon>
        <taxon>Bacteroidota</taxon>
        <taxon>Flavobacteriia</taxon>
        <taxon>Flavobacteriales</taxon>
        <taxon>Flavobacteriaceae</taxon>
        <taxon>Aquimarina</taxon>
    </lineage>
</organism>
<comment type="caution">
    <text evidence="2">The sequence shown here is derived from an EMBL/GenBank/DDBJ whole genome shotgun (WGS) entry which is preliminary data.</text>
</comment>
<dbReference type="InterPro" id="IPR045361">
    <property type="entry name" value="CIS_tube_prot_N"/>
</dbReference>